<evidence type="ECO:0000313" key="8">
    <source>
        <dbReference type="Proteomes" id="UP000683360"/>
    </source>
</evidence>
<dbReference type="Pfam" id="PF02931">
    <property type="entry name" value="Neur_chan_LBD"/>
    <property type="match status" value="1"/>
</dbReference>
<protein>
    <recommendedName>
        <fullName evidence="6">Neurotransmitter-gated ion-channel ligand-binding domain-containing protein</fullName>
    </recommendedName>
</protein>
<accession>A0A8S3S3Z4</accession>
<evidence type="ECO:0000256" key="3">
    <source>
        <dbReference type="ARBA" id="ARBA00022989"/>
    </source>
</evidence>
<name>A0A8S3S3Z4_MYTED</name>
<dbReference type="GO" id="GO:0004888">
    <property type="term" value="F:transmembrane signaling receptor activity"/>
    <property type="evidence" value="ECO:0007669"/>
    <property type="project" value="InterPro"/>
</dbReference>
<evidence type="ECO:0000256" key="4">
    <source>
        <dbReference type="ARBA" id="ARBA00023136"/>
    </source>
</evidence>
<feature type="transmembrane region" description="Helical" evidence="5">
    <location>
        <begin position="127"/>
        <end position="158"/>
    </location>
</feature>
<feature type="transmembrane region" description="Helical" evidence="5">
    <location>
        <begin position="215"/>
        <end position="237"/>
    </location>
</feature>
<dbReference type="Proteomes" id="UP000683360">
    <property type="component" value="Unassembled WGS sequence"/>
</dbReference>
<keyword evidence="8" id="KW-1185">Reference proteome</keyword>
<dbReference type="GO" id="GO:0005230">
    <property type="term" value="F:extracellular ligand-gated monoatomic ion channel activity"/>
    <property type="evidence" value="ECO:0007669"/>
    <property type="project" value="InterPro"/>
</dbReference>
<feature type="domain" description="Neurotransmitter-gated ion-channel ligand-binding" evidence="6">
    <location>
        <begin position="6"/>
        <end position="130"/>
    </location>
</feature>
<dbReference type="InterPro" id="IPR036719">
    <property type="entry name" value="Neuro-gated_channel_TM_sf"/>
</dbReference>
<keyword evidence="2 5" id="KW-0812">Transmembrane</keyword>
<dbReference type="InterPro" id="IPR006202">
    <property type="entry name" value="Neur_chan_lig-bd"/>
</dbReference>
<dbReference type="EMBL" id="CAJPWZ010001386">
    <property type="protein sequence ID" value="CAG2213740.1"/>
    <property type="molecule type" value="Genomic_DNA"/>
</dbReference>
<proteinExistence type="predicted"/>
<organism evidence="7 8">
    <name type="scientific">Mytilus edulis</name>
    <name type="common">Blue mussel</name>
    <dbReference type="NCBI Taxonomy" id="6550"/>
    <lineage>
        <taxon>Eukaryota</taxon>
        <taxon>Metazoa</taxon>
        <taxon>Spiralia</taxon>
        <taxon>Lophotrochozoa</taxon>
        <taxon>Mollusca</taxon>
        <taxon>Bivalvia</taxon>
        <taxon>Autobranchia</taxon>
        <taxon>Pteriomorphia</taxon>
        <taxon>Mytilida</taxon>
        <taxon>Mytiloidea</taxon>
        <taxon>Mytilidae</taxon>
        <taxon>Mytilinae</taxon>
        <taxon>Mytilus</taxon>
    </lineage>
</organism>
<dbReference type="InterPro" id="IPR036734">
    <property type="entry name" value="Neur_chan_lig-bd_sf"/>
</dbReference>
<reference evidence="7" key="1">
    <citation type="submission" date="2021-03" db="EMBL/GenBank/DDBJ databases">
        <authorList>
            <person name="Bekaert M."/>
        </authorList>
    </citation>
    <scope>NUCLEOTIDE SEQUENCE</scope>
</reference>
<dbReference type="AlphaFoldDB" id="A0A8S3S3Z4"/>
<dbReference type="Gene3D" id="2.70.170.10">
    <property type="entry name" value="Neurotransmitter-gated ion-channel ligand-binding domain"/>
    <property type="match status" value="1"/>
</dbReference>
<dbReference type="PRINTS" id="PR00252">
    <property type="entry name" value="NRIONCHANNEL"/>
</dbReference>
<dbReference type="SUPFAM" id="SSF90112">
    <property type="entry name" value="Neurotransmitter-gated ion-channel transmembrane pore"/>
    <property type="match status" value="1"/>
</dbReference>
<keyword evidence="3 5" id="KW-1133">Transmembrane helix</keyword>
<dbReference type="InterPro" id="IPR038050">
    <property type="entry name" value="Neuro_actylchol_rec"/>
</dbReference>
<dbReference type="CDD" id="cd18989">
    <property type="entry name" value="LGIC_ECD_cation"/>
    <property type="match status" value="1"/>
</dbReference>
<keyword evidence="4 5" id="KW-0472">Membrane</keyword>
<dbReference type="GO" id="GO:0016020">
    <property type="term" value="C:membrane"/>
    <property type="evidence" value="ECO:0007669"/>
    <property type="project" value="UniProtKB-SubCell"/>
</dbReference>
<evidence type="ECO:0000259" key="6">
    <source>
        <dbReference type="Pfam" id="PF02931"/>
    </source>
</evidence>
<evidence type="ECO:0000256" key="5">
    <source>
        <dbReference type="SAM" id="Phobius"/>
    </source>
</evidence>
<evidence type="ECO:0000256" key="1">
    <source>
        <dbReference type="ARBA" id="ARBA00004141"/>
    </source>
</evidence>
<dbReference type="PANTHER" id="PTHR18945">
    <property type="entry name" value="NEUROTRANSMITTER GATED ION CHANNEL"/>
    <property type="match status" value="1"/>
</dbReference>
<dbReference type="Gene3D" id="1.20.58.390">
    <property type="entry name" value="Neurotransmitter-gated ion-channel transmembrane domain"/>
    <property type="match status" value="1"/>
</dbReference>
<dbReference type="OrthoDB" id="6135924at2759"/>
<comment type="caution">
    <text evidence="7">The sequence shown here is derived from an EMBL/GenBank/DDBJ whole genome shotgun (WGS) entry which is preliminary data.</text>
</comment>
<sequence>MIFASYRIEQMNIKDQALSISGYLTFNWKDPRLDWSDPTNTTQDYGNVDFLFSTEEYVWRPSIIIENSIQDMGVISDKSTPMRITNRGMVVWSPSGIFVVSCESDTTYYPLDTQDCKLKVSSKAYTINVLIFICYLSLYLAFVLFLAAMSVVLTIFVLRAHYATGEIPKVFKILFRCTSHSKVDVEILEKTDVGEFEHEDNKLTWQIVAVGMDTVFFYVYVVLISVVTSVLTVAYIIHYQSI</sequence>
<dbReference type="InterPro" id="IPR006201">
    <property type="entry name" value="Neur_channel"/>
</dbReference>
<comment type="subcellular location">
    <subcellularLocation>
        <location evidence="1">Membrane</location>
        <topology evidence="1">Multi-pass membrane protein</topology>
    </subcellularLocation>
</comment>
<dbReference type="SUPFAM" id="SSF63712">
    <property type="entry name" value="Nicotinic receptor ligand binding domain-like"/>
    <property type="match status" value="1"/>
</dbReference>
<evidence type="ECO:0000256" key="2">
    <source>
        <dbReference type="ARBA" id="ARBA00022692"/>
    </source>
</evidence>
<gene>
    <name evidence="7" type="ORF">MEDL_27643</name>
</gene>
<evidence type="ECO:0000313" key="7">
    <source>
        <dbReference type="EMBL" id="CAG2213740.1"/>
    </source>
</evidence>